<reference evidence="2 3" key="1">
    <citation type="submission" date="2016-01" db="EMBL/GenBank/DDBJ databases">
        <title>The new phylogeny of the genus Mycobacterium.</title>
        <authorList>
            <person name="Tarcisio F."/>
            <person name="Conor M."/>
            <person name="Antonella G."/>
            <person name="Elisabetta G."/>
            <person name="Giulia F.S."/>
            <person name="Sara T."/>
            <person name="Anna F."/>
            <person name="Clotilde B."/>
            <person name="Roberto B."/>
            <person name="Veronica D.S."/>
            <person name="Fabio R."/>
            <person name="Monica P."/>
            <person name="Olivier J."/>
            <person name="Enrico T."/>
            <person name="Nicola S."/>
        </authorList>
    </citation>
    <scope>NUCLEOTIDE SEQUENCE [LARGE SCALE GENOMIC DNA]</scope>
    <source>
        <strain evidence="2 3">DSM 44339</strain>
    </source>
</reference>
<protein>
    <submittedName>
        <fullName evidence="2">Uncharacterized protein</fullName>
    </submittedName>
</protein>
<feature type="compositionally biased region" description="Polar residues" evidence="1">
    <location>
        <begin position="73"/>
        <end position="84"/>
    </location>
</feature>
<evidence type="ECO:0000256" key="1">
    <source>
        <dbReference type="SAM" id="MobiDB-lite"/>
    </source>
</evidence>
<gene>
    <name evidence="2" type="ORF">AWC01_15070</name>
</gene>
<evidence type="ECO:0000313" key="2">
    <source>
        <dbReference type="EMBL" id="ORV37959.1"/>
    </source>
</evidence>
<keyword evidence="3" id="KW-1185">Reference proteome</keyword>
<dbReference type="EMBL" id="LQOS01000043">
    <property type="protein sequence ID" value="ORV37959.1"/>
    <property type="molecule type" value="Genomic_DNA"/>
</dbReference>
<dbReference type="OrthoDB" id="4732550at2"/>
<comment type="caution">
    <text evidence="2">The sequence shown here is derived from an EMBL/GenBank/DDBJ whole genome shotgun (WGS) entry which is preliminary data.</text>
</comment>
<feature type="region of interest" description="Disordered" evidence="1">
    <location>
        <begin position="62"/>
        <end position="135"/>
    </location>
</feature>
<dbReference type="Proteomes" id="UP000193564">
    <property type="component" value="Unassembled WGS sequence"/>
</dbReference>
<sequence>MRIPRKKGEAEVRRDDAFAGRPKRSAVAVAGALALAGAVLVFGAGTAHADVIDIGGKPNPVFDANPAPEGGVRTSNRGVANAGSSDVRRSAEGSPMAPPGGEVKDSLRAVPSITGGIGTGISMGPARNSPGMASW</sequence>
<organism evidence="2 3">
    <name type="scientific">Mycolicibacterium doricum</name>
    <dbReference type="NCBI Taxonomy" id="126673"/>
    <lineage>
        <taxon>Bacteria</taxon>
        <taxon>Bacillati</taxon>
        <taxon>Actinomycetota</taxon>
        <taxon>Actinomycetes</taxon>
        <taxon>Mycobacteriales</taxon>
        <taxon>Mycobacteriaceae</taxon>
        <taxon>Mycolicibacterium</taxon>
    </lineage>
</organism>
<accession>A0A1X1T101</accession>
<evidence type="ECO:0000313" key="3">
    <source>
        <dbReference type="Proteomes" id="UP000193564"/>
    </source>
</evidence>
<proteinExistence type="predicted"/>
<dbReference type="AlphaFoldDB" id="A0A1X1T101"/>
<name>A0A1X1T101_9MYCO</name>